<sequence>MLTRQSNAPPTILLLPCTKAGRRHACQAREEMFLVYLFGVLTGLSASIMRGVFFAYPHCQDLPVHQ</sequence>
<protein>
    <submittedName>
        <fullName evidence="2">Uncharacterized protein</fullName>
    </submittedName>
</protein>
<accession>A0ABV2AVD6</accession>
<dbReference type="Proteomes" id="UP001439008">
    <property type="component" value="Unassembled WGS sequence"/>
</dbReference>
<keyword evidence="1" id="KW-0472">Membrane</keyword>
<comment type="caution">
    <text evidence="2">The sequence shown here is derived from an EMBL/GenBank/DDBJ whole genome shotgun (WGS) entry which is preliminary data.</text>
</comment>
<keyword evidence="3" id="KW-1185">Reference proteome</keyword>
<evidence type="ECO:0000313" key="3">
    <source>
        <dbReference type="Proteomes" id="UP001439008"/>
    </source>
</evidence>
<name>A0ABV2AVD6_9EUKA</name>
<feature type="transmembrane region" description="Helical" evidence="1">
    <location>
        <begin position="33"/>
        <end position="56"/>
    </location>
</feature>
<organism evidence="2 3">
    <name type="scientific">Bonamia ostreae</name>
    <dbReference type="NCBI Taxonomy" id="126728"/>
    <lineage>
        <taxon>Eukaryota</taxon>
        <taxon>Sar</taxon>
        <taxon>Rhizaria</taxon>
        <taxon>Endomyxa</taxon>
        <taxon>Ascetosporea</taxon>
        <taxon>Haplosporida</taxon>
        <taxon>Bonamia</taxon>
    </lineage>
</organism>
<evidence type="ECO:0000313" key="2">
    <source>
        <dbReference type="EMBL" id="MES1923604.1"/>
    </source>
</evidence>
<gene>
    <name evidence="2" type="ORF">MHBO_005208</name>
</gene>
<keyword evidence="1" id="KW-0812">Transmembrane</keyword>
<keyword evidence="1" id="KW-1133">Transmembrane helix</keyword>
<proteinExistence type="predicted"/>
<dbReference type="EMBL" id="JBDODL010007160">
    <property type="protein sequence ID" value="MES1923604.1"/>
    <property type="molecule type" value="Genomic_DNA"/>
</dbReference>
<reference evidence="2 3" key="1">
    <citation type="journal article" date="2024" name="BMC Biol.">
        <title>Comparative genomics of Ascetosporea gives new insight into the evolutionary basis for animal parasitism in Rhizaria.</title>
        <authorList>
            <person name="Hiltunen Thoren M."/>
            <person name="Onut-Brannstrom I."/>
            <person name="Alfjorden A."/>
            <person name="Peckova H."/>
            <person name="Swords F."/>
            <person name="Hooper C."/>
            <person name="Holzer A.S."/>
            <person name="Bass D."/>
            <person name="Burki F."/>
        </authorList>
    </citation>
    <scope>NUCLEOTIDE SEQUENCE [LARGE SCALE GENOMIC DNA]</scope>
    <source>
        <strain evidence="2">20-A016</strain>
    </source>
</reference>
<evidence type="ECO:0000256" key="1">
    <source>
        <dbReference type="SAM" id="Phobius"/>
    </source>
</evidence>